<organism evidence="2 3">
    <name type="scientific">Shewanella litoralis</name>
    <dbReference type="NCBI Taxonomy" id="2282700"/>
    <lineage>
        <taxon>Bacteria</taxon>
        <taxon>Pseudomonadati</taxon>
        <taxon>Pseudomonadota</taxon>
        <taxon>Gammaproteobacteria</taxon>
        <taxon>Alteromonadales</taxon>
        <taxon>Shewanellaceae</taxon>
        <taxon>Shewanella</taxon>
    </lineage>
</organism>
<sequence>MKLISAVLALTLGGMMSMLAEADIQETQSAQGDLVELSITLNEDSIGLSCLPRTEAASVTADWVVECNSLAYSYLSAKSAQGMMFMRQINKKPFGMAADFIATNLMQNPAGFKAAHISQEFEFTTKKT</sequence>
<evidence type="ECO:0000256" key="1">
    <source>
        <dbReference type="SAM" id="SignalP"/>
    </source>
</evidence>
<comment type="caution">
    <text evidence="2">The sequence shown here is derived from an EMBL/GenBank/DDBJ whole genome shotgun (WGS) entry which is preliminary data.</text>
</comment>
<evidence type="ECO:0000313" key="3">
    <source>
        <dbReference type="Proteomes" id="UP000619118"/>
    </source>
</evidence>
<feature type="signal peptide" evidence="1">
    <location>
        <begin position="1"/>
        <end position="22"/>
    </location>
</feature>
<dbReference type="RefSeq" id="WP_160053465.1">
    <property type="nucleotide sequence ID" value="NZ_BMQX01000013.1"/>
</dbReference>
<proteinExistence type="predicted"/>
<reference evidence="3" key="1">
    <citation type="journal article" date="2019" name="Int. J. Syst. Evol. Microbiol.">
        <title>The Global Catalogue of Microorganisms (GCM) 10K type strain sequencing project: providing services to taxonomists for standard genome sequencing and annotation.</title>
        <authorList>
            <consortium name="The Broad Institute Genomics Platform"/>
            <consortium name="The Broad Institute Genome Sequencing Center for Infectious Disease"/>
            <person name="Wu L."/>
            <person name="Ma J."/>
        </authorList>
    </citation>
    <scope>NUCLEOTIDE SEQUENCE [LARGE SCALE GENOMIC DNA]</scope>
    <source>
        <strain evidence="3">JCM 32306</strain>
    </source>
</reference>
<protein>
    <submittedName>
        <fullName evidence="2">Uncharacterized protein</fullName>
    </submittedName>
</protein>
<accession>A0ABQ2RCR4</accession>
<gene>
    <name evidence="2" type="ORF">GCM10009411_20740</name>
</gene>
<name>A0ABQ2RCR4_9GAMM</name>
<dbReference type="EMBL" id="BMQX01000013">
    <property type="protein sequence ID" value="GGQ20359.1"/>
    <property type="molecule type" value="Genomic_DNA"/>
</dbReference>
<keyword evidence="1" id="KW-0732">Signal</keyword>
<feature type="chain" id="PRO_5046258523" evidence="1">
    <location>
        <begin position="23"/>
        <end position="128"/>
    </location>
</feature>
<dbReference type="Proteomes" id="UP000619118">
    <property type="component" value="Unassembled WGS sequence"/>
</dbReference>
<evidence type="ECO:0000313" key="2">
    <source>
        <dbReference type="EMBL" id="GGQ20359.1"/>
    </source>
</evidence>
<keyword evidence="3" id="KW-1185">Reference proteome</keyword>